<gene>
    <name evidence="5" type="ORF">RM190_10085</name>
</gene>
<evidence type="ECO:0000313" key="5">
    <source>
        <dbReference type="EMBL" id="MDT1062208.1"/>
    </source>
</evidence>
<keyword evidence="3 5" id="KW-0456">Lyase</keyword>
<dbReference type="InterPro" id="IPR040442">
    <property type="entry name" value="Pyrv_kinase-like_dom_sf"/>
</dbReference>
<evidence type="ECO:0000313" key="6">
    <source>
        <dbReference type="Proteomes" id="UP001251085"/>
    </source>
</evidence>
<dbReference type="InterPro" id="IPR050251">
    <property type="entry name" value="HpcH-HpaI_aldolase"/>
</dbReference>
<evidence type="ECO:0000256" key="1">
    <source>
        <dbReference type="ARBA" id="ARBA00005568"/>
    </source>
</evidence>
<dbReference type="Pfam" id="PF03328">
    <property type="entry name" value="HpcH_HpaI"/>
    <property type="match status" value="1"/>
</dbReference>
<dbReference type="PANTHER" id="PTHR30502:SF0">
    <property type="entry name" value="PHOSPHOENOLPYRUVATE CARBOXYLASE FAMILY PROTEIN"/>
    <property type="match status" value="1"/>
</dbReference>
<protein>
    <submittedName>
        <fullName evidence="5">Aldolase/citrate lyase family protein</fullName>
    </submittedName>
</protein>
<dbReference type="Gene3D" id="3.20.20.60">
    <property type="entry name" value="Phosphoenolpyruvate-binding domains"/>
    <property type="match status" value="1"/>
</dbReference>
<sequence length="255" mass="26267">MTNSLDTEQKQNSDTRRIGIAFCILGRPEAVLLARGAEFDFAVVDMEHGPLGMDALGQVATAGLAANFPVWARVGGPRSGDLARVFDCGATGLIVPHVDSVAEAREIVRACRFAPLGGRSIPGPIPTLDYALLSALDFCDQADRAVSIAAMIESAAGLEAVDEIAAVDGIDMLVIGTNDLADGLGLRGQVEHATVLAAFGRIAGAAARHGKEFGVMGLPPHLIASHAPGATLIVATNDTNLLVGGGAQEVARLRS</sequence>
<comment type="caution">
    <text evidence="5">The sequence shown here is derived from an EMBL/GenBank/DDBJ whole genome shotgun (WGS) entry which is preliminary data.</text>
</comment>
<keyword evidence="2" id="KW-0479">Metal-binding</keyword>
<dbReference type="PANTHER" id="PTHR30502">
    <property type="entry name" value="2-KETO-3-DEOXY-L-RHAMNONATE ALDOLASE"/>
    <property type="match status" value="1"/>
</dbReference>
<dbReference type="Proteomes" id="UP001251085">
    <property type="component" value="Unassembled WGS sequence"/>
</dbReference>
<comment type="similarity">
    <text evidence="1">Belongs to the HpcH/HpaI aldolase family.</text>
</comment>
<name>A0ABU3EDB1_9RHOB</name>
<keyword evidence="6" id="KW-1185">Reference proteome</keyword>
<dbReference type="GO" id="GO:0016829">
    <property type="term" value="F:lyase activity"/>
    <property type="evidence" value="ECO:0007669"/>
    <property type="project" value="UniProtKB-KW"/>
</dbReference>
<reference evidence="6" key="1">
    <citation type="submission" date="2023-07" db="EMBL/GenBank/DDBJ databases">
        <title>Characterization of two Paracoccaceae strains isolated from Phycosphere and proposal of Xinfangfangia lacusdiani sp. nov.</title>
        <authorList>
            <person name="Deng Y."/>
            <person name="Zhang Y.Q."/>
        </authorList>
    </citation>
    <scope>NUCLEOTIDE SEQUENCE [LARGE SCALE GENOMIC DNA]</scope>
    <source>
        <strain evidence="6">CPCC 101403</strain>
    </source>
</reference>
<organism evidence="5 6">
    <name type="scientific">Paracoccus broussonetiae</name>
    <dbReference type="NCBI Taxonomy" id="3075834"/>
    <lineage>
        <taxon>Bacteria</taxon>
        <taxon>Pseudomonadati</taxon>
        <taxon>Pseudomonadota</taxon>
        <taxon>Alphaproteobacteria</taxon>
        <taxon>Rhodobacterales</taxon>
        <taxon>Paracoccaceae</taxon>
        <taxon>Paracoccus</taxon>
    </lineage>
</organism>
<evidence type="ECO:0000256" key="3">
    <source>
        <dbReference type="ARBA" id="ARBA00023239"/>
    </source>
</evidence>
<dbReference type="InterPro" id="IPR005000">
    <property type="entry name" value="Aldolase/citrate-lyase_domain"/>
</dbReference>
<evidence type="ECO:0000256" key="2">
    <source>
        <dbReference type="ARBA" id="ARBA00022723"/>
    </source>
</evidence>
<feature type="domain" description="HpcH/HpaI aldolase/citrate lyase" evidence="4">
    <location>
        <begin position="30"/>
        <end position="210"/>
    </location>
</feature>
<accession>A0ABU3EDB1</accession>
<dbReference type="RefSeq" id="WP_311759306.1">
    <property type="nucleotide sequence ID" value="NZ_JAVRQI010000007.1"/>
</dbReference>
<dbReference type="EMBL" id="JAVRQI010000007">
    <property type="protein sequence ID" value="MDT1062208.1"/>
    <property type="molecule type" value="Genomic_DNA"/>
</dbReference>
<dbReference type="SUPFAM" id="SSF51621">
    <property type="entry name" value="Phosphoenolpyruvate/pyruvate domain"/>
    <property type="match status" value="1"/>
</dbReference>
<dbReference type="InterPro" id="IPR015813">
    <property type="entry name" value="Pyrv/PenolPyrv_kinase-like_dom"/>
</dbReference>
<evidence type="ECO:0000259" key="4">
    <source>
        <dbReference type="Pfam" id="PF03328"/>
    </source>
</evidence>
<proteinExistence type="inferred from homology"/>